<evidence type="ECO:0000313" key="4">
    <source>
        <dbReference type="Proteomes" id="UP000694380"/>
    </source>
</evidence>
<proteinExistence type="predicted"/>
<dbReference type="Ensembl" id="ENSCPBT00000015199.1">
    <property type="protein sequence ID" value="ENSCPBP00000012773.1"/>
    <property type="gene ID" value="ENSCPBG00000009618.1"/>
</dbReference>
<dbReference type="PROSITE" id="PS50095">
    <property type="entry name" value="PLAT"/>
    <property type="match status" value="1"/>
</dbReference>
<sequence>MAQLWLRGPIPRPESGRGKHRAGCCGEPWARGCSQSHPPRAGRGSAVDEYQMPRAQCLGPIMLIRLHKEPYSFFPSDSWLCNCVQVMSPEGDTYRFPCYQWIEGYRTVELQEGAGRFPKPIPPLHTRDYRPCLPTGFTLSPSLGLLTPPALAYI</sequence>
<dbReference type="SUPFAM" id="SSF49723">
    <property type="entry name" value="Lipase/lipooxygenase domain (PLAT/LH2 domain)"/>
    <property type="match status" value="1"/>
</dbReference>
<evidence type="ECO:0000256" key="1">
    <source>
        <dbReference type="PROSITE-ProRule" id="PRU00152"/>
    </source>
</evidence>
<dbReference type="Gene3D" id="2.60.60.20">
    <property type="entry name" value="PLAT/LH2 domain"/>
    <property type="match status" value="1"/>
</dbReference>
<evidence type="ECO:0000313" key="3">
    <source>
        <dbReference type="Ensembl" id="ENSCPBP00000012773.1"/>
    </source>
</evidence>
<reference evidence="3" key="2">
    <citation type="submission" date="2025-09" db="UniProtKB">
        <authorList>
            <consortium name="Ensembl"/>
        </authorList>
    </citation>
    <scope>IDENTIFICATION</scope>
</reference>
<dbReference type="InterPro" id="IPR001024">
    <property type="entry name" value="PLAT/LH2_dom"/>
</dbReference>
<comment type="caution">
    <text evidence="1">Lacks conserved residue(s) required for the propagation of feature annotation.</text>
</comment>
<organism evidence="3 4">
    <name type="scientific">Chrysemys picta bellii</name>
    <name type="common">Western painted turtle</name>
    <name type="synonym">Emys bellii</name>
    <dbReference type="NCBI Taxonomy" id="8478"/>
    <lineage>
        <taxon>Eukaryota</taxon>
        <taxon>Metazoa</taxon>
        <taxon>Chordata</taxon>
        <taxon>Craniata</taxon>
        <taxon>Vertebrata</taxon>
        <taxon>Euteleostomi</taxon>
        <taxon>Archelosauria</taxon>
        <taxon>Testudinata</taxon>
        <taxon>Testudines</taxon>
        <taxon>Cryptodira</taxon>
        <taxon>Durocryptodira</taxon>
        <taxon>Testudinoidea</taxon>
        <taxon>Emydidae</taxon>
        <taxon>Chrysemys</taxon>
    </lineage>
</organism>
<accession>A0A8C3FSJ8</accession>
<dbReference type="InterPro" id="IPR036392">
    <property type="entry name" value="PLAT/LH2_dom_sf"/>
</dbReference>
<dbReference type="Pfam" id="PF01477">
    <property type="entry name" value="PLAT"/>
    <property type="match status" value="1"/>
</dbReference>
<protein>
    <recommendedName>
        <fullName evidence="2">PLAT domain-containing protein</fullName>
    </recommendedName>
</protein>
<evidence type="ECO:0000259" key="2">
    <source>
        <dbReference type="PROSITE" id="PS50095"/>
    </source>
</evidence>
<dbReference type="GeneTree" id="ENSGT00940000162032"/>
<name>A0A8C3FSJ8_CHRPI</name>
<dbReference type="AlphaFoldDB" id="A0A8C3FSJ8"/>
<keyword evidence="4" id="KW-1185">Reference proteome</keyword>
<feature type="domain" description="PLAT" evidence="2">
    <location>
        <begin position="1"/>
        <end position="116"/>
    </location>
</feature>
<reference evidence="3" key="1">
    <citation type="submission" date="2025-08" db="UniProtKB">
        <authorList>
            <consortium name="Ensembl"/>
        </authorList>
    </citation>
    <scope>IDENTIFICATION</scope>
</reference>
<dbReference type="Proteomes" id="UP000694380">
    <property type="component" value="Unplaced"/>
</dbReference>